<evidence type="ECO:0000313" key="3">
    <source>
        <dbReference type="Proteomes" id="UP000639859"/>
    </source>
</evidence>
<evidence type="ECO:0008006" key="4">
    <source>
        <dbReference type="Google" id="ProtNLM"/>
    </source>
</evidence>
<reference evidence="2 3" key="1">
    <citation type="submission" date="2020-11" db="EMBL/GenBank/DDBJ databases">
        <title>genome sequence of strain KACC 18849.</title>
        <authorList>
            <person name="Gao J."/>
            <person name="Zhang X."/>
        </authorList>
    </citation>
    <scope>NUCLEOTIDE SEQUENCE [LARGE SCALE GENOMIC DNA]</scope>
    <source>
        <strain evidence="2 3">KACC 18849</strain>
    </source>
</reference>
<keyword evidence="3" id="KW-1185">Reference proteome</keyword>
<keyword evidence="1" id="KW-1133">Transmembrane helix</keyword>
<comment type="caution">
    <text evidence="2">The sequence shown here is derived from an EMBL/GenBank/DDBJ whole genome shotgun (WGS) entry which is preliminary data.</text>
</comment>
<keyword evidence="1" id="KW-0812">Transmembrane</keyword>
<feature type="transmembrane region" description="Helical" evidence="1">
    <location>
        <begin position="6"/>
        <end position="26"/>
    </location>
</feature>
<accession>A0ABS0SSG4</accession>
<sequence length="72" mass="7740">MQANIYLLTIGLPLATVLVIFGMRYWSRVAQAQAQAKAAAQQGGAAQQAVLDGLDEIKARLSAIEKILKDVE</sequence>
<dbReference type="EMBL" id="JADWOX010000001">
    <property type="protein sequence ID" value="MBI1682572.1"/>
    <property type="molecule type" value="Genomic_DNA"/>
</dbReference>
<protein>
    <recommendedName>
        <fullName evidence="4">Phage shock protein B</fullName>
    </recommendedName>
</protein>
<organism evidence="2 3">
    <name type="scientific">Caulobacter hibisci</name>
    <dbReference type="NCBI Taxonomy" id="2035993"/>
    <lineage>
        <taxon>Bacteria</taxon>
        <taxon>Pseudomonadati</taxon>
        <taxon>Pseudomonadota</taxon>
        <taxon>Alphaproteobacteria</taxon>
        <taxon>Caulobacterales</taxon>
        <taxon>Caulobacteraceae</taxon>
        <taxon>Caulobacter</taxon>
    </lineage>
</organism>
<dbReference type="RefSeq" id="WP_198574513.1">
    <property type="nucleotide sequence ID" value="NZ_JADWOX010000001.1"/>
</dbReference>
<keyword evidence="1" id="KW-0472">Membrane</keyword>
<proteinExistence type="predicted"/>
<evidence type="ECO:0000256" key="1">
    <source>
        <dbReference type="SAM" id="Phobius"/>
    </source>
</evidence>
<evidence type="ECO:0000313" key="2">
    <source>
        <dbReference type="EMBL" id="MBI1682572.1"/>
    </source>
</evidence>
<gene>
    <name evidence="2" type="ORF">I4Q42_02705</name>
</gene>
<dbReference type="Proteomes" id="UP000639859">
    <property type="component" value="Unassembled WGS sequence"/>
</dbReference>
<name>A0ABS0SSG4_9CAUL</name>